<name>A0A2P5P7B2_9CHLR</name>
<accession>A0A2P5P7B2</accession>
<evidence type="ECO:0000313" key="2">
    <source>
        <dbReference type="Proteomes" id="UP000235653"/>
    </source>
</evidence>
<keyword evidence="2" id="KW-1185">Reference proteome</keyword>
<dbReference type="OrthoDB" id="9928176at2"/>
<proteinExistence type="predicted"/>
<dbReference type="Proteomes" id="UP000235653">
    <property type="component" value="Unassembled WGS sequence"/>
</dbReference>
<evidence type="ECO:0000313" key="1">
    <source>
        <dbReference type="EMBL" id="PPD58159.1"/>
    </source>
</evidence>
<dbReference type="EMBL" id="JQAN02000009">
    <property type="protein sequence ID" value="PPD58159.1"/>
    <property type="molecule type" value="Genomic_DNA"/>
</dbReference>
<organism evidence="1 2">
    <name type="scientific">Dehalogenimonas etheniformans</name>
    <dbReference type="NCBI Taxonomy" id="1536648"/>
    <lineage>
        <taxon>Bacteria</taxon>
        <taxon>Bacillati</taxon>
        <taxon>Chloroflexota</taxon>
        <taxon>Dehalococcoidia</taxon>
        <taxon>Dehalococcoidales</taxon>
        <taxon>Dehalococcoidaceae</taxon>
        <taxon>Dehalogenimonas</taxon>
    </lineage>
</organism>
<evidence type="ECO:0008006" key="3">
    <source>
        <dbReference type="Google" id="ProtNLM"/>
    </source>
</evidence>
<gene>
    <name evidence="1" type="ORF">JP09_005045</name>
</gene>
<protein>
    <recommendedName>
        <fullName evidence="3">DUF4064 domain-containing protein</fullName>
    </recommendedName>
</protein>
<reference evidence="1 2" key="1">
    <citation type="journal article" date="2017" name="ISME J.">
        <title>Grape pomace compost harbors organohalide-respiring Dehalogenimonas species with novel reductive dehalogenase genes.</title>
        <authorList>
            <person name="Yang Y."/>
            <person name="Higgins S.A."/>
            <person name="Yan J."/>
            <person name="Simsir B."/>
            <person name="Chourey K."/>
            <person name="Iyer R."/>
            <person name="Hettich R.L."/>
            <person name="Baldwin B."/>
            <person name="Ogles D.M."/>
            <person name="Loffler F.E."/>
        </authorList>
    </citation>
    <scope>NUCLEOTIDE SEQUENCE [LARGE SCALE GENOMIC DNA]</scope>
    <source>
        <strain evidence="1 2">GP</strain>
    </source>
</reference>
<dbReference type="AlphaFoldDB" id="A0A2P5P7B2"/>
<sequence>MSLSRLGYTLALIGGILMIVFGILAVAQSTFRVAFYGWGFFNGGLITLLAGIIAVIGASRVRELVWAIILIVVGLIGGGLGGLLVLIGGILGLVASISRQS</sequence>
<comment type="caution">
    <text evidence="1">The sequence shown here is derived from an EMBL/GenBank/DDBJ whole genome shotgun (WGS) entry which is preliminary data.</text>
</comment>
<dbReference type="RefSeq" id="WP_102331167.1">
    <property type="nucleotide sequence ID" value="NZ_CP058566.2"/>
</dbReference>